<accession>A0A6J7WMH5</accession>
<dbReference type="EMBL" id="LR798267">
    <property type="protein sequence ID" value="CAB5219281.1"/>
    <property type="molecule type" value="Genomic_DNA"/>
</dbReference>
<organism evidence="1">
    <name type="scientific">uncultured Caudovirales phage</name>
    <dbReference type="NCBI Taxonomy" id="2100421"/>
    <lineage>
        <taxon>Viruses</taxon>
        <taxon>Duplodnaviria</taxon>
        <taxon>Heunggongvirae</taxon>
        <taxon>Uroviricota</taxon>
        <taxon>Caudoviricetes</taxon>
        <taxon>Peduoviridae</taxon>
        <taxon>Maltschvirus</taxon>
        <taxon>Maltschvirus maltsch</taxon>
    </lineage>
</organism>
<reference evidence="1" key="1">
    <citation type="submission" date="2020-05" db="EMBL/GenBank/DDBJ databases">
        <authorList>
            <person name="Chiriac C."/>
            <person name="Salcher M."/>
            <person name="Ghai R."/>
            <person name="Kavagutti S V."/>
        </authorList>
    </citation>
    <scope>NUCLEOTIDE SEQUENCE</scope>
</reference>
<sequence length="82" mass="9460">MDDMTTTTYYIGTTKEYREGDAVEDKLFYFDFELAKQGAQMRAERAGALFGMVYEISHEVTDESGTEVRQPSRVVKFVDWSI</sequence>
<gene>
    <name evidence="1" type="ORF">UFOVP221_49</name>
</gene>
<protein>
    <submittedName>
        <fullName evidence="1">Uncharacterized protein</fullName>
    </submittedName>
</protein>
<name>A0A6J7WMH5_9CAUD</name>
<proteinExistence type="predicted"/>
<evidence type="ECO:0000313" key="1">
    <source>
        <dbReference type="EMBL" id="CAB5219281.1"/>
    </source>
</evidence>